<dbReference type="FunFam" id="3.80.10.10:FF:001164">
    <property type="entry name" value="GH01279p"/>
    <property type="match status" value="1"/>
</dbReference>
<dbReference type="AlphaFoldDB" id="A0A9Q1C8G5"/>
<evidence type="ECO:0000256" key="5">
    <source>
        <dbReference type="SAM" id="SignalP"/>
    </source>
</evidence>
<evidence type="ECO:0000313" key="7">
    <source>
        <dbReference type="Proteomes" id="UP001152320"/>
    </source>
</evidence>
<evidence type="ECO:0000256" key="1">
    <source>
        <dbReference type="ARBA" id="ARBA00022614"/>
    </source>
</evidence>
<dbReference type="SMART" id="SM00369">
    <property type="entry name" value="LRR_TYP"/>
    <property type="match status" value="9"/>
</dbReference>
<feature type="region of interest" description="Disordered" evidence="3">
    <location>
        <begin position="404"/>
        <end position="455"/>
    </location>
</feature>
<feature type="compositionally biased region" description="Basic and acidic residues" evidence="3">
    <location>
        <begin position="446"/>
        <end position="455"/>
    </location>
</feature>
<sequence>MPTITHPISRAGCLLLLTWFVSVHPSSGRRLASSCGSICDYDEGTRKADCSNRSLNLVPQQCFSAVSLNLQGNEIDILTSGIFANFSSLKMVDISKSNMREIQTGTFSGLNSLKKLFLSGNNLTNIVDGMFEGLRNLRILNLANNLISSIGEGKFQEAGSLNKLYLADNSIHSLEADALLGLKSLNTLSLSRNLIVDIHEGTFGNTPNLENLYLGMNKITTLPKNVFQNLHSLKQLSLAANQISTVPPSVLRLESLKRLDLQANLLQDVSPLVPKLHQLTDLHLNGNPLLCSGCPEPLLEWFTMKYEDTTMECSMPDGTIVKVSSLVASDPEVVFVPIVSTPYQPHTAVNGKTDCSDDKPMQDSDGDVIRTVLFTVVPLLFMILIGSIILLEFQARQRIARKENPRIFSPDGTSKYRQHEYRDSDDDENIQGLSNSGAFNSVPSVREPKRMESSC</sequence>
<dbReference type="PANTHER" id="PTHR24366:SF170">
    <property type="entry name" value="RE50361P"/>
    <property type="match status" value="1"/>
</dbReference>
<keyword evidence="2" id="KW-0677">Repeat</keyword>
<gene>
    <name evidence="6" type="ORF">HOLleu_14251</name>
</gene>
<keyword evidence="4" id="KW-0812">Transmembrane</keyword>
<dbReference type="PANTHER" id="PTHR24366">
    <property type="entry name" value="IG(IMMUNOGLOBULIN) AND LRR(LEUCINE RICH REPEAT) DOMAINS"/>
    <property type="match status" value="1"/>
</dbReference>
<keyword evidence="4" id="KW-1133">Transmembrane helix</keyword>
<evidence type="ECO:0000256" key="3">
    <source>
        <dbReference type="SAM" id="MobiDB-lite"/>
    </source>
</evidence>
<dbReference type="Gene3D" id="3.80.10.10">
    <property type="entry name" value="Ribonuclease Inhibitor"/>
    <property type="match status" value="2"/>
</dbReference>
<dbReference type="Pfam" id="PF13855">
    <property type="entry name" value="LRR_8"/>
    <property type="match status" value="2"/>
</dbReference>
<keyword evidence="4" id="KW-0472">Membrane</keyword>
<dbReference type="EMBL" id="JAIZAY010000006">
    <property type="protein sequence ID" value="KAJ8040059.1"/>
    <property type="molecule type" value="Genomic_DNA"/>
</dbReference>
<dbReference type="InterPro" id="IPR001611">
    <property type="entry name" value="Leu-rich_rpt"/>
</dbReference>
<keyword evidence="5" id="KW-0732">Signal</keyword>
<proteinExistence type="predicted"/>
<evidence type="ECO:0000256" key="2">
    <source>
        <dbReference type="ARBA" id="ARBA00022737"/>
    </source>
</evidence>
<dbReference type="InterPro" id="IPR003591">
    <property type="entry name" value="Leu-rich_rpt_typical-subtyp"/>
</dbReference>
<dbReference type="InterPro" id="IPR032675">
    <property type="entry name" value="LRR_dom_sf"/>
</dbReference>
<protein>
    <submittedName>
        <fullName evidence="6">Leucine-rich repeat-containing protein 15</fullName>
    </submittedName>
</protein>
<feature type="chain" id="PRO_5040152648" evidence="5">
    <location>
        <begin position="29"/>
        <end position="455"/>
    </location>
</feature>
<feature type="signal peptide" evidence="5">
    <location>
        <begin position="1"/>
        <end position="28"/>
    </location>
</feature>
<dbReference type="Proteomes" id="UP001152320">
    <property type="component" value="Chromosome 6"/>
</dbReference>
<name>A0A9Q1C8G5_HOLLE</name>
<keyword evidence="7" id="KW-1185">Reference proteome</keyword>
<keyword evidence="1" id="KW-0433">Leucine-rich repeat</keyword>
<reference evidence="6" key="1">
    <citation type="submission" date="2021-10" db="EMBL/GenBank/DDBJ databases">
        <title>Tropical sea cucumber genome reveals ecological adaptation and Cuvierian tubules defense mechanism.</title>
        <authorList>
            <person name="Chen T."/>
        </authorList>
    </citation>
    <scope>NUCLEOTIDE SEQUENCE</scope>
    <source>
        <strain evidence="6">Nanhai2018</strain>
        <tissue evidence="6">Muscle</tissue>
    </source>
</reference>
<feature type="compositionally biased region" description="Polar residues" evidence="3">
    <location>
        <begin position="431"/>
        <end position="443"/>
    </location>
</feature>
<dbReference type="SUPFAM" id="SSF52058">
    <property type="entry name" value="L domain-like"/>
    <property type="match status" value="1"/>
</dbReference>
<dbReference type="OrthoDB" id="1883493at2759"/>
<dbReference type="PROSITE" id="PS51450">
    <property type="entry name" value="LRR"/>
    <property type="match status" value="4"/>
</dbReference>
<organism evidence="6 7">
    <name type="scientific">Holothuria leucospilota</name>
    <name type="common">Black long sea cucumber</name>
    <name type="synonym">Mertensiothuria leucospilota</name>
    <dbReference type="NCBI Taxonomy" id="206669"/>
    <lineage>
        <taxon>Eukaryota</taxon>
        <taxon>Metazoa</taxon>
        <taxon>Echinodermata</taxon>
        <taxon>Eleutherozoa</taxon>
        <taxon>Echinozoa</taxon>
        <taxon>Holothuroidea</taxon>
        <taxon>Aspidochirotacea</taxon>
        <taxon>Aspidochirotida</taxon>
        <taxon>Holothuriidae</taxon>
        <taxon>Holothuria</taxon>
    </lineage>
</organism>
<accession>A0A9Q1C8G5</accession>
<feature type="transmembrane region" description="Helical" evidence="4">
    <location>
        <begin position="372"/>
        <end position="393"/>
    </location>
</feature>
<evidence type="ECO:0000313" key="6">
    <source>
        <dbReference type="EMBL" id="KAJ8040059.1"/>
    </source>
</evidence>
<comment type="caution">
    <text evidence="6">The sequence shown here is derived from an EMBL/GenBank/DDBJ whole genome shotgun (WGS) entry which is preliminary data.</text>
</comment>
<evidence type="ECO:0000256" key="4">
    <source>
        <dbReference type="SAM" id="Phobius"/>
    </source>
</evidence>